<dbReference type="GO" id="GO:0007165">
    <property type="term" value="P:signal transduction"/>
    <property type="evidence" value="ECO:0007669"/>
    <property type="project" value="TreeGrafter"/>
</dbReference>
<dbReference type="PANTHER" id="PTHR20854:SF4">
    <property type="entry name" value="INOSITOL-1-MONOPHOSPHATASE-RELATED"/>
    <property type="match status" value="1"/>
</dbReference>
<evidence type="ECO:0000313" key="12">
    <source>
        <dbReference type="EMBL" id="KXF80610.1"/>
    </source>
</evidence>
<evidence type="ECO:0000256" key="2">
    <source>
        <dbReference type="ARBA" id="ARBA00001946"/>
    </source>
</evidence>
<keyword evidence="7" id="KW-0804">Transcription</keyword>
<evidence type="ECO:0000256" key="11">
    <source>
        <dbReference type="PIRSR" id="PIRSR600760-2"/>
    </source>
</evidence>
<evidence type="ECO:0000256" key="10">
    <source>
        <dbReference type="ARBA" id="ARBA00030730"/>
    </source>
</evidence>
<dbReference type="PROSITE" id="PS00630">
    <property type="entry name" value="IMP_2"/>
    <property type="match status" value="1"/>
</dbReference>
<keyword evidence="6" id="KW-0378">Hydrolase</keyword>
<keyword evidence="8 11" id="KW-0460">Magnesium</keyword>
<dbReference type="PROSITE" id="PS00629">
    <property type="entry name" value="IMP_1"/>
    <property type="match status" value="1"/>
</dbReference>
<dbReference type="OrthoDB" id="9785695at2"/>
<evidence type="ECO:0000256" key="6">
    <source>
        <dbReference type="ARBA" id="ARBA00022801"/>
    </source>
</evidence>
<dbReference type="Pfam" id="PF00459">
    <property type="entry name" value="Inositol_P"/>
    <property type="match status" value="1"/>
</dbReference>
<evidence type="ECO:0000256" key="7">
    <source>
        <dbReference type="ARBA" id="ARBA00022814"/>
    </source>
</evidence>
<keyword evidence="7" id="KW-0805">Transcription regulation</keyword>
<dbReference type="PRINTS" id="PR00377">
    <property type="entry name" value="IMPHPHTASES"/>
</dbReference>
<dbReference type="GO" id="GO:0046854">
    <property type="term" value="P:phosphatidylinositol phosphate biosynthetic process"/>
    <property type="evidence" value="ECO:0007669"/>
    <property type="project" value="InterPro"/>
</dbReference>
<dbReference type="Gene3D" id="3.40.190.80">
    <property type="match status" value="1"/>
</dbReference>
<dbReference type="Gene3D" id="3.30.540.10">
    <property type="entry name" value="Fructose-1,6-Bisphosphatase, subunit A, domain 1"/>
    <property type="match status" value="1"/>
</dbReference>
<name>A0A135I588_9GAMM</name>
<dbReference type="GO" id="GO:0006020">
    <property type="term" value="P:inositol metabolic process"/>
    <property type="evidence" value="ECO:0007669"/>
    <property type="project" value="TreeGrafter"/>
</dbReference>
<dbReference type="Proteomes" id="UP000070529">
    <property type="component" value="Unassembled WGS sequence"/>
</dbReference>
<evidence type="ECO:0000256" key="4">
    <source>
        <dbReference type="ARBA" id="ARBA00013106"/>
    </source>
</evidence>
<feature type="binding site" evidence="11">
    <location>
        <position position="111"/>
    </location>
    <ligand>
        <name>Mg(2+)</name>
        <dbReference type="ChEBI" id="CHEBI:18420"/>
        <label>1</label>
        <note>catalytic</note>
    </ligand>
</feature>
<reference evidence="12 13" key="1">
    <citation type="submission" date="2015-11" db="EMBL/GenBank/DDBJ databases">
        <title>Genomic Taxonomy of the Vibrionaceae.</title>
        <authorList>
            <person name="Gomez-Gil B."/>
            <person name="Enciso-Ibarra J."/>
        </authorList>
    </citation>
    <scope>NUCLEOTIDE SEQUENCE [LARGE SCALE GENOMIC DNA]</scope>
    <source>
        <strain evidence="12 13">CAIM 912</strain>
    </source>
</reference>
<evidence type="ECO:0000256" key="1">
    <source>
        <dbReference type="ARBA" id="ARBA00001033"/>
    </source>
</evidence>
<evidence type="ECO:0000256" key="9">
    <source>
        <dbReference type="ARBA" id="ARBA00023884"/>
    </source>
</evidence>
<dbReference type="GO" id="GO:0046872">
    <property type="term" value="F:metal ion binding"/>
    <property type="evidence" value="ECO:0007669"/>
    <property type="project" value="UniProtKB-KW"/>
</dbReference>
<dbReference type="InterPro" id="IPR020550">
    <property type="entry name" value="Inositol_monophosphatase_CS"/>
</dbReference>
<proteinExistence type="inferred from homology"/>
<comment type="caution">
    <text evidence="12">The sequence shown here is derived from an EMBL/GenBank/DDBJ whole genome shotgun (WGS) entry which is preliminary data.</text>
</comment>
<sequence length="290" mass="31998">MLMKNGNQELDAVLGMPVELCALYVENVVRDTAKTSIMSRFSSLKTAALNVQHKDDQSLVTLADKEAERVITEKLIEKWPSIPVLSEELSLEEQEQVLSDNSDALWILDPLDGTSNFTAGIPYFCTSLALIINGQVVMGLVYDPCRDEAFFAAKGSGAFINNHAIEEWQETAELSQTMALIDFKRLSPPLASGIAASPPYRSQRSFGASALDWCWIASNRCQIYLHGSQKLWDYAAGSLILAESGGVSSTFQGEEVLHCSLHPRSVIAASTGRYFELWDSWLEDKIPQSV</sequence>
<dbReference type="SUPFAM" id="SSF56655">
    <property type="entry name" value="Carbohydrate phosphatase"/>
    <property type="match status" value="1"/>
</dbReference>
<feature type="binding site" evidence="11">
    <location>
        <position position="112"/>
    </location>
    <ligand>
        <name>Mg(2+)</name>
        <dbReference type="ChEBI" id="CHEBI:18420"/>
        <label>1</label>
        <note>catalytic</note>
    </ligand>
</feature>
<evidence type="ECO:0000256" key="3">
    <source>
        <dbReference type="ARBA" id="ARBA00009759"/>
    </source>
</evidence>
<dbReference type="GO" id="GO:0031564">
    <property type="term" value="P:transcription antitermination"/>
    <property type="evidence" value="ECO:0007669"/>
    <property type="project" value="UniProtKB-KW"/>
</dbReference>
<dbReference type="STRING" id="294935.ATN88_08095"/>
<dbReference type="FunFam" id="3.30.540.10:FF:000003">
    <property type="entry name" value="Inositol-1-monophosphatase"/>
    <property type="match status" value="1"/>
</dbReference>
<dbReference type="EMBL" id="LNTY01000050">
    <property type="protein sequence ID" value="KXF80610.1"/>
    <property type="molecule type" value="Genomic_DNA"/>
</dbReference>
<dbReference type="EC" id="3.1.3.25" evidence="4"/>
<keyword evidence="7" id="KW-0889">Transcription antitermination</keyword>
<feature type="binding site" evidence="11">
    <location>
        <position position="87"/>
    </location>
    <ligand>
        <name>Mg(2+)</name>
        <dbReference type="ChEBI" id="CHEBI:18420"/>
        <label>1</label>
        <note>catalytic</note>
    </ligand>
</feature>
<dbReference type="InterPro" id="IPR020583">
    <property type="entry name" value="Inositol_monoP_metal-BS"/>
</dbReference>
<protein>
    <recommendedName>
        <fullName evidence="9">Nus factor SuhB</fullName>
        <ecNumber evidence="4">3.1.3.25</ecNumber>
    </recommendedName>
    <alternativeName>
        <fullName evidence="10">Inositol-1-monophosphatase</fullName>
    </alternativeName>
</protein>
<gene>
    <name evidence="12" type="ORF">ATN88_08095</name>
</gene>
<dbReference type="InterPro" id="IPR000760">
    <property type="entry name" value="Inositol_monophosphatase-like"/>
</dbReference>
<evidence type="ECO:0000313" key="13">
    <source>
        <dbReference type="Proteomes" id="UP000070529"/>
    </source>
</evidence>
<comment type="cofactor">
    <cofactor evidence="2 11">
        <name>Mg(2+)</name>
        <dbReference type="ChEBI" id="CHEBI:18420"/>
    </cofactor>
</comment>
<keyword evidence="13" id="KW-1185">Reference proteome</keyword>
<dbReference type="GO" id="GO:0008934">
    <property type="term" value="F:inositol monophosphate 1-phosphatase activity"/>
    <property type="evidence" value="ECO:0007669"/>
    <property type="project" value="TreeGrafter"/>
</dbReference>
<accession>A0A135I588</accession>
<dbReference type="PANTHER" id="PTHR20854">
    <property type="entry name" value="INOSITOL MONOPHOSPHATASE"/>
    <property type="match status" value="1"/>
</dbReference>
<feature type="binding site" evidence="11">
    <location>
        <position position="233"/>
    </location>
    <ligand>
        <name>Mg(2+)</name>
        <dbReference type="ChEBI" id="CHEBI:18420"/>
        <label>1</label>
        <note>catalytic</note>
    </ligand>
</feature>
<dbReference type="CDD" id="cd01637">
    <property type="entry name" value="IMPase_like"/>
    <property type="match status" value="1"/>
</dbReference>
<evidence type="ECO:0000256" key="5">
    <source>
        <dbReference type="ARBA" id="ARBA00022723"/>
    </source>
</evidence>
<comment type="similarity">
    <text evidence="3">Belongs to the inositol monophosphatase superfamily.</text>
</comment>
<evidence type="ECO:0000256" key="8">
    <source>
        <dbReference type="ARBA" id="ARBA00022842"/>
    </source>
</evidence>
<comment type="catalytic activity">
    <reaction evidence="1">
        <text>a myo-inositol phosphate + H2O = myo-inositol + phosphate</text>
        <dbReference type="Rhea" id="RHEA:24056"/>
        <dbReference type="ChEBI" id="CHEBI:15377"/>
        <dbReference type="ChEBI" id="CHEBI:17268"/>
        <dbReference type="ChEBI" id="CHEBI:43474"/>
        <dbReference type="ChEBI" id="CHEBI:84139"/>
        <dbReference type="EC" id="3.1.3.25"/>
    </reaction>
</comment>
<feature type="binding site" evidence="11">
    <location>
        <position position="109"/>
    </location>
    <ligand>
        <name>Mg(2+)</name>
        <dbReference type="ChEBI" id="CHEBI:18420"/>
        <label>1</label>
        <note>catalytic</note>
    </ligand>
</feature>
<keyword evidence="5 11" id="KW-0479">Metal-binding</keyword>
<organism evidence="12 13">
    <name type="scientific">Enterovibrio coralii</name>
    <dbReference type="NCBI Taxonomy" id="294935"/>
    <lineage>
        <taxon>Bacteria</taxon>
        <taxon>Pseudomonadati</taxon>
        <taxon>Pseudomonadota</taxon>
        <taxon>Gammaproteobacteria</taxon>
        <taxon>Vibrionales</taxon>
        <taxon>Vibrionaceae</taxon>
        <taxon>Enterovibrio</taxon>
    </lineage>
</organism>
<dbReference type="AlphaFoldDB" id="A0A135I588"/>